<dbReference type="PANTHER" id="PTHR19353">
    <property type="entry name" value="FATTY ACID DESATURASE 2"/>
    <property type="match status" value="1"/>
</dbReference>
<dbReference type="GO" id="GO:0016020">
    <property type="term" value="C:membrane"/>
    <property type="evidence" value="ECO:0007669"/>
    <property type="project" value="TreeGrafter"/>
</dbReference>
<evidence type="ECO:0000313" key="6">
    <source>
        <dbReference type="EMBL" id="ABW26112.1"/>
    </source>
</evidence>
<sequence>MTNPQVTFARNVGFRKELSRRVNEYFATNNIRPRDNPAMYFKTLVITAWTLTAWSIILFGPPNLAIKILGCVALGMGVAGFGMSVGHDANHGGYSSSPLVNRIVGSCYDVIGVSSFLWKFRHNQLHHIYTNIEGYDNEIEGDGVVRMSPHTDHKPHHRWQHYWIWFIYPFIPIYWYFRDIQRFIRNTPYQTNTLPTRQPIDYVTFWVGRIIGVSFFMVTPYLVGYSPLQIVLGFCIAYWTYGAIVCEIFMLAHVMEGIDFPKPDPESNQIEDEWAIFQLRTTADFAPRNPFLNWYVGGLNYQAVHHLFPQICHIHYPQIAPIVAEVCQEFGVNYMVYPTFAKAIASNYRWLRLMAIGEEEVSYSQATTS</sequence>
<dbReference type="InterPro" id="IPR012171">
    <property type="entry name" value="Fatty_acid_desaturase"/>
</dbReference>
<dbReference type="STRING" id="329726.AM1_1073"/>
<dbReference type="GO" id="GO:0016717">
    <property type="term" value="F:oxidoreductase activity, acting on paired donors, with oxidation of a pair of donors resulting in the reduction of molecular oxygen to two molecules of water"/>
    <property type="evidence" value="ECO:0007669"/>
    <property type="project" value="TreeGrafter"/>
</dbReference>
<feature type="transmembrane region" description="Helical" evidence="4">
    <location>
        <begin position="159"/>
        <end position="177"/>
    </location>
</feature>
<feature type="transmembrane region" description="Helical" evidence="4">
    <location>
        <begin position="65"/>
        <end position="87"/>
    </location>
</feature>
<feature type="transmembrane region" description="Helical" evidence="4">
    <location>
        <begin position="203"/>
        <end position="224"/>
    </location>
</feature>
<dbReference type="EMBL" id="CP000828">
    <property type="protein sequence ID" value="ABW26112.1"/>
    <property type="molecule type" value="Genomic_DNA"/>
</dbReference>
<dbReference type="PANTHER" id="PTHR19353:SF19">
    <property type="entry name" value="DELTA(5) FATTY ACID DESATURASE C-RELATED"/>
    <property type="match status" value="1"/>
</dbReference>
<gene>
    <name evidence="6" type="ordered locus">AM1_1073</name>
</gene>
<keyword evidence="4" id="KW-0472">Membrane</keyword>
<feature type="transmembrane region" description="Helical" evidence="4">
    <location>
        <begin position="39"/>
        <end position="59"/>
    </location>
</feature>
<dbReference type="InterPro" id="IPR005804">
    <property type="entry name" value="FA_desaturase_dom"/>
</dbReference>
<evidence type="ECO:0000313" key="7">
    <source>
        <dbReference type="Proteomes" id="UP000000268"/>
    </source>
</evidence>
<name>B0C1U6_ACAM1</name>
<evidence type="ECO:0000256" key="1">
    <source>
        <dbReference type="ARBA" id="ARBA00001954"/>
    </source>
</evidence>
<dbReference type="KEGG" id="amr:AM1_1073"/>
<evidence type="ECO:0000256" key="4">
    <source>
        <dbReference type="SAM" id="Phobius"/>
    </source>
</evidence>
<dbReference type="GO" id="GO:0008610">
    <property type="term" value="P:lipid biosynthetic process"/>
    <property type="evidence" value="ECO:0007669"/>
    <property type="project" value="UniProtKB-ARBA"/>
</dbReference>
<protein>
    <submittedName>
        <fullName evidence="6">Linoleoyl-CoA desaturase (Delta(6)-desaturase)</fullName>
    </submittedName>
</protein>
<evidence type="ECO:0000256" key="2">
    <source>
        <dbReference type="ARBA" id="ARBA00008749"/>
    </source>
</evidence>
<dbReference type="Pfam" id="PF00487">
    <property type="entry name" value="FA_desaturase"/>
    <property type="match status" value="1"/>
</dbReference>
<comment type="cofactor">
    <cofactor evidence="1">
        <name>Fe(2+)</name>
        <dbReference type="ChEBI" id="CHEBI:29033"/>
    </cofactor>
</comment>
<accession>B0C1U6</accession>
<dbReference type="PIRSF" id="PIRSF015921">
    <property type="entry name" value="FA_sphinglp_des"/>
    <property type="match status" value="1"/>
</dbReference>
<feature type="transmembrane region" description="Helical" evidence="4">
    <location>
        <begin position="230"/>
        <end position="252"/>
    </location>
</feature>
<keyword evidence="3" id="KW-0408">Iron</keyword>
<dbReference type="HOGENOM" id="CLU_030320_0_0_3"/>
<keyword evidence="7" id="KW-1185">Reference proteome</keyword>
<dbReference type="OrthoDB" id="104711at2"/>
<reference evidence="6 7" key="1">
    <citation type="journal article" date="2008" name="Proc. Natl. Acad. Sci. U.S.A.">
        <title>Niche adaptation and genome expansion in the chlorophyll d-producing cyanobacterium Acaryochloris marina.</title>
        <authorList>
            <person name="Swingley W.D."/>
            <person name="Chen M."/>
            <person name="Cheung P.C."/>
            <person name="Conrad A.L."/>
            <person name="Dejesa L.C."/>
            <person name="Hao J."/>
            <person name="Honchak B.M."/>
            <person name="Karbach L.E."/>
            <person name="Kurdoglu A."/>
            <person name="Lahiri S."/>
            <person name="Mastrian S.D."/>
            <person name="Miyashita H."/>
            <person name="Page L."/>
            <person name="Ramakrishna P."/>
            <person name="Satoh S."/>
            <person name="Sattley W.M."/>
            <person name="Shimada Y."/>
            <person name="Taylor H.L."/>
            <person name="Tomo T."/>
            <person name="Tsuchiya T."/>
            <person name="Wang Z.T."/>
            <person name="Raymond J."/>
            <person name="Mimuro M."/>
            <person name="Blankenship R.E."/>
            <person name="Touchman J.W."/>
        </authorList>
    </citation>
    <scope>NUCLEOTIDE SEQUENCE [LARGE SCALE GENOMIC DNA]</scope>
    <source>
        <strain evidence="7">MBIC 11017</strain>
    </source>
</reference>
<dbReference type="AlphaFoldDB" id="B0C1U6"/>
<keyword evidence="4" id="KW-0812">Transmembrane</keyword>
<dbReference type="eggNOG" id="COG3239">
    <property type="taxonomic scope" value="Bacteria"/>
</dbReference>
<comment type="similarity">
    <text evidence="2">Belongs to the fatty acid desaturase type 2 family.</text>
</comment>
<proteinExistence type="inferred from homology"/>
<dbReference type="CDD" id="cd03506">
    <property type="entry name" value="Delta6-FADS-like"/>
    <property type="match status" value="1"/>
</dbReference>
<feature type="transmembrane region" description="Helical" evidence="4">
    <location>
        <begin position="99"/>
        <end position="118"/>
    </location>
</feature>
<evidence type="ECO:0000256" key="3">
    <source>
        <dbReference type="ARBA" id="ARBA00023004"/>
    </source>
</evidence>
<feature type="domain" description="Fatty acid desaturase" evidence="5">
    <location>
        <begin position="69"/>
        <end position="337"/>
    </location>
</feature>
<evidence type="ECO:0000259" key="5">
    <source>
        <dbReference type="Pfam" id="PF00487"/>
    </source>
</evidence>
<keyword evidence="4" id="KW-1133">Transmembrane helix</keyword>
<dbReference type="Proteomes" id="UP000000268">
    <property type="component" value="Chromosome"/>
</dbReference>
<organism evidence="6 7">
    <name type="scientific">Acaryochloris marina (strain MBIC 11017)</name>
    <dbReference type="NCBI Taxonomy" id="329726"/>
    <lineage>
        <taxon>Bacteria</taxon>
        <taxon>Bacillati</taxon>
        <taxon>Cyanobacteriota</taxon>
        <taxon>Cyanophyceae</taxon>
        <taxon>Acaryochloridales</taxon>
        <taxon>Acaryochloridaceae</taxon>
        <taxon>Acaryochloris</taxon>
    </lineage>
</organism>